<feature type="compositionally biased region" description="Polar residues" evidence="1">
    <location>
        <begin position="15"/>
        <end position="25"/>
    </location>
</feature>
<accession>A0A2A3ZUB5</accession>
<dbReference type="AlphaFoldDB" id="A0A2A3ZUB5"/>
<organism evidence="2 3">
    <name type="scientific">Brevibacterium aurantiacum</name>
    <dbReference type="NCBI Taxonomy" id="273384"/>
    <lineage>
        <taxon>Bacteria</taxon>
        <taxon>Bacillati</taxon>
        <taxon>Actinomycetota</taxon>
        <taxon>Actinomycetes</taxon>
        <taxon>Micrococcales</taxon>
        <taxon>Brevibacteriaceae</taxon>
        <taxon>Brevibacterium</taxon>
    </lineage>
</organism>
<dbReference type="EMBL" id="NRHA01000005">
    <property type="protein sequence ID" value="PCC55091.1"/>
    <property type="molecule type" value="Genomic_DNA"/>
</dbReference>
<evidence type="ECO:0000313" key="2">
    <source>
        <dbReference type="EMBL" id="PCC55091.1"/>
    </source>
</evidence>
<name>A0A2A3ZUB5_BREAU</name>
<feature type="region of interest" description="Disordered" evidence="1">
    <location>
        <begin position="1"/>
        <end position="25"/>
    </location>
</feature>
<dbReference type="RefSeq" id="WP_096145672.1">
    <property type="nucleotide sequence ID" value="NZ_JBQDWX010000007.1"/>
</dbReference>
<evidence type="ECO:0000313" key="3">
    <source>
        <dbReference type="Proteomes" id="UP000217881"/>
    </source>
</evidence>
<dbReference type="Proteomes" id="UP000217881">
    <property type="component" value="Unassembled WGS sequence"/>
</dbReference>
<comment type="caution">
    <text evidence="2">The sequence shown here is derived from an EMBL/GenBank/DDBJ whole genome shotgun (WGS) entry which is preliminary data.</text>
</comment>
<reference evidence="2 3" key="1">
    <citation type="journal article" date="2017" name="Elife">
        <title>Extensive horizontal gene transfer in cheese-associated bacteria.</title>
        <authorList>
            <person name="Bonham K.S."/>
            <person name="Wolfe B.E."/>
            <person name="Dutton R.J."/>
        </authorList>
    </citation>
    <scope>NUCLEOTIDE SEQUENCE [LARGE SCALE GENOMIC DNA]</scope>
    <source>
        <strain evidence="2 3">738_8</strain>
    </source>
</reference>
<proteinExistence type="predicted"/>
<gene>
    <name evidence="2" type="ORF">CIK59_02705</name>
</gene>
<sequence>MNSSDAHNAEEVSPTPETSGRSSVSTLPAMYRTPHQVDVLADAVIAELSGISTDVIVSWFNAEDTVVAHVIADKLGASRAVVDEDMGILSIEPSLTPNSRVLIVGSVSSFSEIRTEEAMRTVLGNEDHSVVGVAKIDSGEGLNFELHRG</sequence>
<evidence type="ECO:0000256" key="1">
    <source>
        <dbReference type="SAM" id="MobiDB-lite"/>
    </source>
</evidence>
<protein>
    <submittedName>
        <fullName evidence="2">Uncharacterized protein</fullName>
    </submittedName>
</protein>